<gene>
    <name evidence="1" type="ORF">GWK47_014269</name>
</gene>
<evidence type="ECO:0000313" key="1">
    <source>
        <dbReference type="EMBL" id="KAG0714383.1"/>
    </source>
</evidence>
<dbReference type="AlphaFoldDB" id="A0A8J4XTE6"/>
<accession>A0A8J4XTE6</accession>
<keyword evidence="2" id="KW-1185">Reference proteome</keyword>
<sequence length="195" mass="22340">MSTGTCQFRPPFLICCNWPERGQNTEITRKQGGGLAHNYHLRIGLPPPLHPPAALSTCCLHFIDTQVARFLSQPCHPAEMMRPCPRLTLRQDSWLDHIPYRLPHTPHHPLQESLLLLYNHRWRRGQFPTCWNAVSSPHPQTGKDYCRSRLPTCPIALLSCIGKLDGALVTPHAYPGWLEEKKRLLRRSKLRLSPP</sequence>
<name>A0A8J4XTE6_CHIOP</name>
<dbReference type="EMBL" id="JACEEZ010020587">
    <property type="protein sequence ID" value="KAG0714383.1"/>
    <property type="molecule type" value="Genomic_DNA"/>
</dbReference>
<proteinExistence type="predicted"/>
<dbReference type="Proteomes" id="UP000770661">
    <property type="component" value="Unassembled WGS sequence"/>
</dbReference>
<protein>
    <submittedName>
        <fullName evidence="1">Uncharacterized protein</fullName>
    </submittedName>
</protein>
<comment type="caution">
    <text evidence="1">The sequence shown here is derived from an EMBL/GenBank/DDBJ whole genome shotgun (WGS) entry which is preliminary data.</text>
</comment>
<organism evidence="1 2">
    <name type="scientific">Chionoecetes opilio</name>
    <name type="common">Atlantic snow crab</name>
    <name type="synonym">Cancer opilio</name>
    <dbReference type="NCBI Taxonomy" id="41210"/>
    <lineage>
        <taxon>Eukaryota</taxon>
        <taxon>Metazoa</taxon>
        <taxon>Ecdysozoa</taxon>
        <taxon>Arthropoda</taxon>
        <taxon>Crustacea</taxon>
        <taxon>Multicrustacea</taxon>
        <taxon>Malacostraca</taxon>
        <taxon>Eumalacostraca</taxon>
        <taxon>Eucarida</taxon>
        <taxon>Decapoda</taxon>
        <taxon>Pleocyemata</taxon>
        <taxon>Brachyura</taxon>
        <taxon>Eubrachyura</taxon>
        <taxon>Majoidea</taxon>
        <taxon>Majidae</taxon>
        <taxon>Chionoecetes</taxon>
    </lineage>
</organism>
<evidence type="ECO:0000313" key="2">
    <source>
        <dbReference type="Proteomes" id="UP000770661"/>
    </source>
</evidence>
<reference evidence="1" key="1">
    <citation type="submission" date="2020-07" db="EMBL/GenBank/DDBJ databases">
        <title>The High-quality genome of the commercially important snow crab, Chionoecetes opilio.</title>
        <authorList>
            <person name="Jeong J.-H."/>
            <person name="Ryu S."/>
        </authorList>
    </citation>
    <scope>NUCLEOTIDE SEQUENCE</scope>
    <source>
        <strain evidence="1">MADBK_172401_WGS</strain>
        <tissue evidence="1">Digestive gland</tissue>
    </source>
</reference>